<evidence type="ECO:0000259" key="6">
    <source>
        <dbReference type="PROSITE" id="PS51935"/>
    </source>
</evidence>
<keyword evidence="3" id="KW-0378">Hydrolase</keyword>
<dbReference type="InterPro" id="IPR051202">
    <property type="entry name" value="Peptidase_C40"/>
</dbReference>
<feature type="domain" description="NlpC/P60" evidence="6">
    <location>
        <begin position="242"/>
        <end position="372"/>
    </location>
</feature>
<dbReference type="InterPro" id="IPR003646">
    <property type="entry name" value="SH3-like_bac-type"/>
</dbReference>
<evidence type="ECO:0000256" key="4">
    <source>
        <dbReference type="ARBA" id="ARBA00022807"/>
    </source>
</evidence>
<organism evidence="7 8">
    <name type="scientific">Alkaliphilus metalliredigens (strain QYMF)</name>
    <dbReference type="NCBI Taxonomy" id="293826"/>
    <lineage>
        <taxon>Bacteria</taxon>
        <taxon>Bacillati</taxon>
        <taxon>Bacillota</taxon>
        <taxon>Clostridia</taxon>
        <taxon>Peptostreptococcales</taxon>
        <taxon>Natronincolaceae</taxon>
        <taxon>Alkaliphilus</taxon>
    </lineage>
</organism>
<protein>
    <submittedName>
        <fullName evidence="7">NLP/P60 protein</fullName>
    </submittedName>
</protein>
<dbReference type="PANTHER" id="PTHR47053">
    <property type="entry name" value="MUREIN DD-ENDOPEPTIDASE MEPH-RELATED"/>
    <property type="match status" value="1"/>
</dbReference>
<keyword evidence="2" id="KW-0645">Protease</keyword>
<dbReference type="PROSITE" id="PS51935">
    <property type="entry name" value="NLPC_P60"/>
    <property type="match status" value="1"/>
</dbReference>
<dbReference type="Gene3D" id="3.90.1720.10">
    <property type="entry name" value="endopeptidase domain like (from Nostoc punctiforme)"/>
    <property type="match status" value="1"/>
</dbReference>
<dbReference type="PROSITE" id="PS51781">
    <property type="entry name" value="SH3B"/>
    <property type="match status" value="1"/>
</dbReference>
<dbReference type="AlphaFoldDB" id="A6TUB6"/>
<keyword evidence="4" id="KW-0788">Thiol protease</keyword>
<dbReference type="Gene3D" id="2.30.30.40">
    <property type="entry name" value="SH3 Domains"/>
    <property type="match status" value="3"/>
</dbReference>
<dbReference type="PANTHER" id="PTHR47053:SF1">
    <property type="entry name" value="MUREIN DD-ENDOPEPTIDASE MEPH-RELATED"/>
    <property type="match status" value="1"/>
</dbReference>
<dbReference type="eggNOG" id="COG0791">
    <property type="taxonomic scope" value="Bacteria"/>
</dbReference>
<comment type="similarity">
    <text evidence="1">Belongs to the peptidase C40 family.</text>
</comment>
<name>A6TUB6_ALKMQ</name>
<sequence>MNILKRKSMALTLIIPIIATGLSTSFVFAEEKDATIISNQGILRNLANFQGEVIETLPIGTQVMVKETTQDWYQVQLQGGNTSGWIYKDILIKNEETTNTFKKGTITANILNVRSIPSTDGSIVTKLSNGSDVTILDTKDQWYQIQLANGTKGFVHSDFVTSIPSYPKAKVLKDYSSLREKPNSNSPLVMGLNTADVIYIKGYDNGWYHVVTKDFIEGFIKSEVVTLHIDMTNPVSRSGSRTATLTGIKSVTEKYLGKPYQYGASGPNAFDCSGFTSYILSTYYKDYLRQKQINLPRSSRDQANVGTRINRNQLQTGDLVFFNNGTSRIQHVGIYIGDNQFIHSASGRNSGIIISSLSESYYDRGYHTATRL</sequence>
<dbReference type="InterPro" id="IPR038765">
    <property type="entry name" value="Papain-like_cys_pep_sf"/>
</dbReference>
<dbReference type="HOGENOM" id="CLU_016043_13_4_9"/>
<dbReference type="Proteomes" id="UP000001572">
    <property type="component" value="Chromosome"/>
</dbReference>
<gene>
    <name evidence="7" type="ordered locus">Amet_3662</name>
</gene>
<dbReference type="eggNOG" id="COG3103">
    <property type="taxonomic scope" value="Bacteria"/>
</dbReference>
<evidence type="ECO:0000256" key="2">
    <source>
        <dbReference type="ARBA" id="ARBA00022670"/>
    </source>
</evidence>
<dbReference type="STRING" id="293826.Amet_3662"/>
<dbReference type="KEGG" id="amt:Amet_3662"/>
<evidence type="ECO:0000259" key="5">
    <source>
        <dbReference type="PROSITE" id="PS51781"/>
    </source>
</evidence>
<dbReference type="EMBL" id="CP000724">
    <property type="protein sequence ID" value="ABR49784.1"/>
    <property type="molecule type" value="Genomic_DNA"/>
</dbReference>
<dbReference type="InterPro" id="IPR000064">
    <property type="entry name" value="NLP_P60_dom"/>
</dbReference>
<evidence type="ECO:0000313" key="7">
    <source>
        <dbReference type="EMBL" id="ABR49784.1"/>
    </source>
</evidence>
<evidence type="ECO:0000256" key="3">
    <source>
        <dbReference type="ARBA" id="ARBA00022801"/>
    </source>
</evidence>
<dbReference type="Pfam" id="PF00877">
    <property type="entry name" value="NLPC_P60"/>
    <property type="match status" value="1"/>
</dbReference>
<dbReference type="Pfam" id="PF08239">
    <property type="entry name" value="SH3_3"/>
    <property type="match status" value="2"/>
</dbReference>
<evidence type="ECO:0000313" key="8">
    <source>
        <dbReference type="Proteomes" id="UP000001572"/>
    </source>
</evidence>
<dbReference type="SUPFAM" id="SSF54001">
    <property type="entry name" value="Cysteine proteinases"/>
    <property type="match status" value="1"/>
</dbReference>
<dbReference type="GO" id="GO:0006508">
    <property type="term" value="P:proteolysis"/>
    <property type="evidence" value="ECO:0007669"/>
    <property type="project" value="UniProtKB-KW"/>
</dbReference>
<keyword evidence="8" id="KW-1185">Reference proteome</keyword>
<dbReference type="SMART" id="SM00287">
    <property type="entry name" value="SH3b"/>
    <property type="match status" value="3"/>
</dbReference>
<dbReference type="GO" id="GO:0008234">
    <property type="term" value="F:cysteine-type peptidase activity"/>
    <property type="evidence" value="ECO:0007669"/>
    <property type="project" value="UniProtKB-KW"/>
</dbReference>
<reference evidence="8" key="1">
    <citation type="journal article" date="2016" name="Genome Announc.">
        <title>Complete genome sequence of Alkaliphilus metalliredigens strain QYMF, an alkaliphilic and metal-reducing bacterium isolated from borax-contaminated leachate ponds.</title>
        <authorList>
            <person name="Hwang C."/>
            <person name="Copeland A."/>
            <person name="Lucas S."/>
            <person name="Lapidus A."/>
            <person name="Barry K."/>
            <person name="Detter J.C."/>
            <person name="Glavina Del Rio T."/>
            <person name="Hammon N."/>
            <person name="Israni S."/>
            <person name="Dalin E."/>
            <person name="Tice H."/>
            <person name="Pitluck S."/>
            <person name="Chertkov O."/>
            <person name="Brettin T."/>
            <person name="Bruce D."/>
            <person name="Han C."/>
            <person name="Schmutz J."/>
            <person name="Larimer F."/>
            <person name="Land M.L."/>
            <person name="Hauser L."/>
            <person name="Kyrpides N."/>
            <person name="Mikhailova N."/>
            <person name="Ye Q."/>
            <person name="Zhou J."/>
            <person name="Richardson P."/>
            <person name="Fields M.W."/>
        </authorList>
    </citation>
    <scope>NUCLEOTIDE SEQUENCE [LARGE SCALE GENOMIC DNA]</scope>
    <source>
        <strain evidence="8">QYMF</strain>
    </source>
</reference>
<proteinExistence type="inferred from homology"/>
<evidence type="ECO:0000256" key="1">
    <source>
        <dbReference type="ARBA" id="ARBA00007074"/>
    </source>
</evidence>
<accession>A6TUB6</accession>
<feature type="domain" description="SH3b" evidence="5">
    <location>
        <begin position="101"/>
        <end position="164"/>
    </location>
</feature>